<protein>
    <recommendedName>
        <fullName evidence="4">Sulfatase N-terminal domain-containing protein</fullName>
    </recommendedName>
</protein>
<evidence type="ECO:0000256" key="1">
    <source>
        <dbReference type="ARBA" id="ARBA00008779"/>
    </source>
</evidence>
<evidence type="ECO:0000313" key="5">
    <source>
        <dbReference type="EMBL" id="CAB9519671.1"/>
    </source>
</evidence>
<dbReference type="EMBL" id="CAICTM010001034">
    <property type="protein sequence ID" value="CAB9519671.1"/>
    <property type="molecule type" value="Genomic_DNA"/>
</dbReference>
<dbReference type="Pfam" id="PF00884">
    <property type="entry name" value="Sulfatase"/>
    <property type="match status" value="1"/>
</dbReference>
<dbReference type="GO" id="GO:0004065">
    <property type="term" value="F:arylsulfatase activity"/>
    <property type="evidence" value="ECO:0007669"/>
    <property type="project" value="TreeGrafter"/>
</dbReference>
<feature type="signal peptide" evidence="3">
    <location>
        <begin position="1"/>
        <end position="21"/>
    </location>
</feature>
<dbReference type="Gene3D" id="3.30.1120.10">
    <property type="match status" value="1"/>
</dbReference>
<dbReference type="Proteomes" id="UP001153069">
    <property type="component" value="Unassembled WGS sequence"/>
</dbReference>
<reference evidence="5" key="1">
    <citation type="submission" date="2020-06" db="EMBL/GenBank/DDBJ databases">
        <authorList>
            <consortium name="Plant Systems Biology data submission"/>
        </authorList>
    </citation>
    <scope>NUCLEOTIDE SEQUENCE</scope>
    <source>
        <strain evidence="5">D6</strain>
    </source>
</reference>
<dbReference type="InterPro" id="IPR050738">
    <property type="entry name" value="Sulfatase"/>
</dbReference>
<gene>
    <name evidence="5" type="ORF">SEMRO_1036_G234000.2</name>
</gene>
<dbReference type="PANTHER" id="PTHR42693">
    <property type="entry name" value="ARYLSULFATASE FAMILY MEMBER"/>
    <property type="match status" value="1"/>
</dbReference>
<comment type="caution">
    <text evidence="5">The sequence shown here is derived from an EMBL/GenBank/DDBJ whole genome shotgun (WGS) entry which is preliminary data.</text>
</comment>
<organism evidence="5 6">
    <name type="scientific">Seminavis robusta</name>
    <dbReference type="NCBI Taxonomy" id="568900"/>
    <lineage>
        <taxon>Eukaryota</taxon>
        <taxon>Sar</taxon>
        <taxon>Stramenopiles</taxon>
        <taxon>Ochrophyta</taxon>
        <taxon>Bacillariophyta</taxon>
        <taxon>Bacillariophyceae</taxon>
        <taxon>Bacillariophycidae</taxon>
        <taxon>Naviculales</taxon>
        <taxon>Naviculaceae</taxon>
        <taxon>Seminavis</taxon>
    </lineage>
</organism>
<comment type="similarity">
    <text evidence="1">Belongs to the sulfatase family.</text>
</comment>
<feature type="chain" id="PRO_5040178066" description="Sulfatase N-terminal domain-containing protein" evidence="3">
    <location>
        <begin position="22"/>
        <end position="545"/>
    </location>
</feature>
<sequence length="545" mass="61305">MNITPSLPSFLFLLVDDIGWADFSYNNGTALTPNIDAWAKDKNSLILQDFHSGGTVCSPTRATILTGRNHFRDCVDYVYGCDDMSICVPDFEFAPSRTFTVGDAVRTAHPEEYGDYGGAYFAGKWHLGSFFNDSEAYGGKTSSPLVHGFTKMNATVEVAPTATTNCQCKPEWRKDCQFGHYDGPNHCSPDGRCCFNYWWDDPLSAHGVTNLTWPTPPDDSLYLVDAFSRYMAERAQQKKPFLAQISFHNCHIPFIASKTAKVRCAKGETCRPPDPGSPPYTEKELDYYGCMTELDNAFGQVIEALKKHGYYDNTMIWFASDNGPEQNCPPDGICKKASISPQRPVEGPGSAGPLRGRKRDIYEGGHRVAGIVSFPPLIQGRGGMQVWETVVTFDFLPTVMELLNQTRPPSQQSWALDGRSIVALLKEPNNFQWNNTKEGPRSFGIGYYDPKQIISNGWGYRWGKWKYVQGSVSCNKKYCRKPQLFDLETDLGERHDLAEANPDVLRLLQQKFREWHASIMKSRQEESKCQKANLPLPLPTFMSEE</sequence>
<dbReference type="AlphaFoldDB" id="A0A9N8HMX5"/>
<feature type="domain" description="Sulfatase N-terminal" evidence="4">
    <location>
        <begin position="9"/>
        <end position="404"/>
    </location>
</feature>
<dbReference type="InterPro" id="IPR017850">
    <property type="entry name" value="Alkaline_phosphatase_core_sf"/>
</dbReference>
<keyword evidence="6" id="KW-1185">Reference proteome</keyword>
<feature type="region of interest" description="Disordered" evidence="2">
    <location>
        <begin position="337"/>
        <end position="358"/>
    </location>
</feature>
<evidence type="ECO:0000256" key="3">
    <source>
        <dbReference type="SAM" id="SignalP"/>
    </source>
</evidence>
<evidence type="ECO:0000259" key="4">
    <source>
        <dbReference type="Pfam" id="PF00884"/>
    </source>
</evidence>
<dbReference type="OrthoDB" id="195633at2759"/>
<dbReference type="InterPro" id="IPR000917">
    <property type="entry name" value="Sulfatase_N"/>
</dbReference>
<dbReference type="Gene3D" id="3.40.720.10">
    <property type="entry name" value="Alkaline Phosphatase, subunit A"/>
    <property type="match status" value="1"/>
</dbReference>
<proteinExistence type="inferred from homology"/>
<dbReference type="PANTHER" id="PTHR42693:SF49">
    <property type="entry name" value="SULFATASE N-TERMINAL DOMAIN-CONTAINING PROTEIN"/>
    <property type="match status" value="1"/>
</dbReference>
<dbReference type="SUPFAM" id="SSF53649">
    <property type="entry name" value="Alkaline phosphatase-like"/>
    <property type="match status" value="1"/>
</dbReference>
<name>A0A9N8HMX5_9STRA</name>
<keyword evidence="3" id="KW-0732">Signal</keyword>
<evidence type="ECO:0000256" key="2">
    <source>
        <dbReference type="SAM" id="MobiDB-lite"/>
    </source>
</evidence>
<accession>A0A9N8HMX5</accession>
<evidence type="ECO:0000313" key="6">
    <source>
        <dbReference type="Proteomes" id="UP001153069"/>
    </source>
</evidence>